<dbReference type="SUPFAM" id="SSF55271">
    <property type="entry name" value="DNA repair protein MutS, domain I"/>
    <property type="match status" value="1"/>
</dbReference>
<dbReference type="FunFam" id="3.30.420.110:FF:000004">
    <property type="entry name" value="DNA mismatch repair protein"/>
    <property type="match status" value="1"/>
</dbReference>
<keyword evidence="5 6" id="KW-0238">DNA-binding</keyword>
<dbReference type="PANTHER" id="PTHR11361:SF148">
    <property type="entry name" value="DNA MISMATCH REPAIR PROTEIN MSH6"/>
    <property type="match status" value="1"/>
</dbReference>
<feature type="region of interest" description="Disordered" evidence="8">
    <location>
        <begin position="220"/>
        <end position="350"/>
    </location>
</feature>
<dbReference type="Pfam" id="PF00855">
    <property type="entry name" value="PWWP"/>
    <property type="match status" value="1"/>
</dbReference>
<dbReference type="Gene3D" id="3.40.50.300">
    <property type="entry name" value="P-loop containing nucleotide triphosphate hydrolases"/>
    <property type="match status" value="1"/>
</dbReference>
<dbReference type="GO" id="GO:0030983">
    <property type="term" value="F:mismatched DNA binding"/>
    <property type="evidence" value="ECO:0007669"/>
    <property type="project" value="UniProtKB-UniRule"/>
</dbReference>
<dbReference type="CDD" id="cd05837">
    <property type="entry name" value="PWWP_MSH6"/>
    <property type="match status" value="1"/>
</dbReference>
<dbReference type="Pfam" id="PF01624">
    <property type="entry name" value="MutS_I"/>
    <property type="match status" value="1"/>
</dbReference>
<dbReference type="InterPro" id="IPR007695">
    <property type="entry name" value="DNA_mismatch_repair_MutS-lik_N"/>
</dbReference>
<reference evidence="10 11" key="1">
    <citation type="submission" date="2024-01" db="EMBL/GenBank/DDBJ databases">
        <title>The genome of the rayed Mediterranean limpet Patella caerulea (Linnaeus, 1758).</title>
        <authorList>
            <person name="Anh-Thu Weber A."/>
            <person name="Halstead-Nussloch G."/>
        </authorList>
    </citation>
    <scope>NUCLEOTIDE SEQUENCE [LARGE SCALE GENOMIC DNA]</scope>
    <source>
        <strain evidence="10">AATW-2023a</strain>
        <tissue evidence="10">Whole specimen</tissue>
    </source>
</reference>
<dbReference type="InterPro" id="IPR007860">
    <property type="entry name" value="DNA_mmatch_repair_MutS_con_dom"/>
</dbReference>
<dbReference type="PIRSF" id="PIRSF037677">
    <property type="entry name" value="DNA_mis_repair_Msh6"/>
    <property type="match status" value="1"/>
</dbReference>
<evidence type="ECO:0000313" key="10">
    <source>
        <dbReference type="EMBL" id="KAK6167624.1"/>
    </source>
</evidence>
<dbReference type="InterPro" id="IPR007861">
    <property type="entry name" value="DNA_mismatch_repair_MutS_clamp"/>
</dbReference>
<comment type="similarity">
    <text evidence="1 6 7">Belongs to the DNA mismatch repair MutS family.</text>
</comment>
<dbReference type="Pfam" id="PF05190">
    <property type="entry name" value="MutS_IV"/>
    <property type="match status" value="1"/>
</dbReference>
<dbReference type="Pfam" id="PF05188">
    <property type="entry name" value="MutS_II"/>
    <property type="match status" value="1"/>
</dbReference>
<dbReference type="Gene3D" id="2.30.30.140">
    <property type="match status" value="1"/>
</dbReference>
<dbReference type="InterPro" id="IPR000432">
    <property type="entry name" value="DNA_mismatch_repair_MutS_C"/>
</dbReference>
<evidence type="ECO:0000256" key="1">
    <source>
        <dbReference type="ARBA" id="ARBA00006271"/>
    </source>
</evidence>
<evidence type="ECO:0000256" key="5">
    <source>
        <dbReference type="ARBA" id="ARBA00023125"/>
    </source>
</evidence>
<dbReference type="InterPro" id="IPR007696">
    <property type="entry name" value="DNA_mismatch_repair_MutS_core"/>
</dbReference>
<dbReference type="InterPro" id="IPR036678">
    <property type="entry name" value="MutS_con_dom_sf"/>
</dbReference>
<feature type="compositionally biased region" description="Basic residues" evidence="8">
    <location>
        <begin position="316"/>
        <end position="331"/>
    </location>
</feature>
<feature type="region of interest" description="Disordered" evidence="8">
    <location>
        <begin position="1"/>
        <end position="86"/>
    </location>
</feature>
<keyword evidence="11" id="KW-1185">Reference proteome</keyword>
<sequence length="1356" mass="153002">MSAKKAQPNTLFSYFSKTPPAKNNANHVLSPKKSPNSHTKNPAVQLQSNFIKPKNGDSLPAGTPRPSVIKTKNSKTATPKNKVKDEPVNGGFELYDVVWAKLEGYPWWPSLVCNHPTANKFYKGGKVPEIHVQFFDNPTSRAWVRLRNIKPFKGSKDSECQKGGTFYMVNTSIFGPGLEQGDKALAMNRPDRSELLVELQPSSDEDGEEEDMELDPEIFDDEMSDEGNNSKENHQDAETKTPKKTPVKRSGRPERSVKSQKKRRKIMPSADSDEESGDEFKPVSDDSDDESGSSGVDEDDISDLDEHSEPESPIKQIKKRKREAKPSRSKKAKAETSDTPSNKSNFQPNVSINTKSKLSLFSAPDSTSESGIDSSSFPHLKHDFLQPENIRDIQGRKKSDPEYDPRTLKVPEDFLKKQTPAMKQWWELKSQYFDTVLFFKMGKFYELFHMDSVIVVNELGLIYMKGEHAHSGFPEIAYSRYADSLIAKGYKVGRCEQTETPDMMAERCKQMTSNVTKYDKVVRRELCQISSQGTKTYQHLDGDCTSSNNNYLLAVAEKSNNTDECSIYGVCFVDTSIGTFHVGQFMDDRHCSRLRTLIAHHTPSQVLYERGKLSQHSMTLINTNLTSIIKESLSSGSEFWDSNKTLKVLAEADYFKEKEEFEWPETLKAMLAKGDSMGMTAADDYELAVSALGAMTWYLQYCLLDEELLSMKKFEEYKPLDRKVKAVEFDQKHMVIDGITLTNLDVAENSVSGDQQGTLLHKLNFCSTPFGKRLFRNWMCAPLCRPAAINDRLDAVDDLMASQELVEDIVEVLKKIPDLERLLSRIHVLGSANRSKHHPDSRAILYEEVTYSKRKIEDFLSTLGAFESSLKIIKKCQKQKDNFKSKLLKKSVTMEKDGGHFPDIAESLKFFEAAFDHDKAKKDGIIIPTKGVDEEYDTAVTDILSTEDELNTYLDSQRKALSCRAIVYWGTGKNRYQMEIPEVAVPRIPDDYNLMSSKKGWKRYRTTEIDDMLVTLTDAEDRKDAALKDVMRRLFHSFDERHKEWSGVVECMSVLDVLISMSKYSRCSDGVMCRPEFIMPDENTQPFIEIREGRHPCITKTFGGSDFIPNDTVIGTKDDADDEEDGCSGNSKVVLVTGPNMGGKSTLMRQVGLITVIAQMGCYVPAEKCRLTPIDRIFTRLGASDRIMSGESTFYVELSETSAILQHATKHSLVLVDELGRGTATYDGTAIACSVVEELSRSISCRTLFSTHYHSLVEQFSHDQNIRLGHMACMVENETEDPSQETITFLYKFVKGACPKSYGFNAARLADLPEEVIKCAINKAKEFEETVEKGKLLRKLWNGCSKDTVEKLITQT</sequence>
<keyword evidence="2 6" id="KW-0547">Nucleotide-binding</keyword>
<dbReference type="NCBIfam" id="NF003810">
    <property type="entry name" value="PRK05399.1"/>
    <property type="match status" value="1"/>
</dbReference>
<dbReference type="Gene3D" id="3.30.420.110">
    <property type="entry name" value="MutS, connector domain"/>
    <property type="match status" value="1"/>
</dbReference>
<dbReference type="PROSITE" id="PS50812">
    <property type="entry name" value="PWWP"/>
    <property type="match status" value="1"/>
</dbReference>
<dbReference type="SUPFAM" id="SSF52540">
    <property type="entry name" value="P-loop containing nucleoside triphosphate hydrolases"/>
    <property type="match status" value="1"/>
</dbReference>
<dbReference type="SUPFAM" id="SSF48334">
    <property type="entry name" value="DNA repair protein MutS, domain III"/>
    <property type="match status" value="1"/>
</dbReference>
<dbReference type="Pfam" id="PF05192">
    <property type="entry name" value="MutS_III"/>
    <property type="match status" value="1"/>
</dbReference>
<dbReference type="Gene3D" id="1.10.1420.10">
    <property type="match status" value="2"/>
</dbReference>
<feature type="region of interest" description="Disordered" evidence="8">
    <location>
        <begin position="361"/>
        <end position="380"/>
    </location>
</feature>
<feature type="domain" description="PWWP" evidence="9">
    <location>
        <begin position="94"/>
        <end position="155"/>
    </location>
</feature>
<dbReference type="FunFam" id="3.40.50.300:FF:000645">
    <property type="entry name" value="DNA mismatch repair protein"/>
    <property type="match status" value="1"/>
</dbReference>
<dbReference type="GO" id="GO:0032301">
    <property type="term" value="C:MutSalpha complex"/>
    <property type="evidence" value="ECO:0007669"/>
    <property type="project" value="TreeGrafter"/>
</dbReference>
<feature type="compositionally biased region" description="Low complexity" evidence="8">
    <location>
        <begin position="366"/>
        <end position="376"/>
    </location>
</feature>
<dbReference type="SMART" id="SM00293">
    <property type="entry name" value="PWWP"/>
    <property type="match status" value="1"/>
</dbReference>
<dbReference type="InterPro" id="IPR027417">
    <property type="entry name" value="P-loop_NTPase"/>
</dbReference>
<feature type="compositionally biased region" description="Basic and acidic residues" evidence="8">
    <location>
        <begin position="228"/>
        <end position="241"/>
    </location>
</feature>
<dbReference type="PROSITE" id="PS00486">
    <property type="entry name" value="DNA_MISMATCH_REPAIR_2"/>
    <property type="match status" value="1"/>
</dbReference>
<dbReference type="GO" id="GO:0005524">
    <property type="term" value="F:ATP binding"/>
    <property type="evidence" value="ECO:0007669"/>
    <property type="project" value="UniProtKB-UniRule"/>
</dbReference>
<comment type="function">
    <text evidence="6 7">Component of the post-replicative DNA mismatch repair system (MMR).</text>
</comment>
<evidence type="ECO:0000256" key="7">
    <source>
        <dbReference type="RuleBase" id="RU003756"/>
    </source>
</evidence>
<feature type="compositionally biased region" description="Polar residues" evidence="8">
    <location>
        <begin position="337"/>
        <end position="350"/>
    </location>
</feature>
<dbReference type="FunFam" id="1.10.1420.10:FF:000005">
    <property type="entry name" value="DNA mismatch repair protein"/>
    <property type="match status" value="1"/>
</dbReference>
<dbReference type="Gene3D" id="3.40.1170.10">
    <property type="entry name" value="DNA repair protein MutS, domain I"/>
    <property type="match status" value="1"/>
</dbReference>
<feature type="compositionally biased region" description="Polar residues" evidence="8">
    <location>
        <begin position="7"/>
        <end position="50"/>
    </location>
</feature>
<gene>
    <name evidence="10" type="ORF">SNE40_021604</name>
</gene>
<keyword evidence="3 6" id="KW-0227">DNA damage</keyword>
<dbReference type="PANTHER" id="PTHR11361">
    <property type="entry name" value="DNA MISMATCH REPAIR PROTEIN MUTS FAMILY MEMBER"/>
    <property type="match status" value="1"/>
</dbReference>
<dbReference type="CDD" id="cd03286">
    <property type="entry name" value="ABC_MSH6_euk"/>
    <property type="match status" value="1"/>
</dbReference>
<keyword evidence="6 7" id="KW-0234">DNA repair</keyword>
<organism evidence="10 11">
    <name type="scientific">Patella caerulea</name>
    <name type="common">Rayed Mediterranean limpet</name>
    <dbReference type="NCBI Taxonomy" id="87958"/>
    <lineage>
        <taxon>Eukaryota</taxon>
        <taxon>Metazoa</taxon>
        <taxon>Spiralia</taxon>
        <taxon>Lophotrochozoa</taxon>
        <taxon>Mollusca</taxon>
        <taxon>Gastropoda</taxon>
        <taxon>Patellogastropoda</taxon>
        <taxon>Patelloidea</taxon>
        <taxon>Patellidae</taxon>
        <taxon>Patella</taxon>
    </lineage>
</organism>
<evidence type="ECO:0000313" key="11">
    <source>
        <dbReference type="Proteomes" id="UP001347796"/>
    </source>
</evidence>
<dbReference type="InterPro" id="IPR045076">
    <property type="entry name" value="MutS"/>
</dbReference>
<evidence type="ECO:0000256" key="3">
    <source>
        <dbReference type="ARBA" id="ARBA00022763"/>
    </source>
</evidence>
<keyword evidence="4 6" id="KW-0067">ATP-binding</keyword>
<proteinExistence type="inferred from homology"/>
<evidence type="ECO:0000259" key="9">
    <source>
        <dbReference type="PROSITE" id="PS50812"/>
    </source>
</evidence>
<dbReference type="GO" id="GO:0006298">
    <property type="term" value="P:mismatch repair"/>
    <property type="evidence" value="ECO:0007669"/>
    <property type="project" value="InterPro"/>
</dbReference>
<dbReference type="InterPro" id="IPR017261">
    <property type="entry name" value="DNA_mismatch_repair_MutS/MSH"/>
</dbReference>
<feature type="compositionally biased region" description="Acidic residues" evidence="8">
    <location>
        <begin position="285"/>
        <end position="303"/>
    </location>
</feature>
<dbReference type="InterPro" id="IPR000313">
    <property type="entry name" value="PWWP_dom"/>
</dbReference>
<name>A0AAN8GJ13_PATCE</name>
<comment type="caution">
    <text evidence="10">The sequence shown here is derived from an EMBL/GenBank/DDBJ whole genome shotgun (WGS) entry which is preliminary data.</text>
</comment>
<dbReference type="InterPro" id="IPR016151">
    <property type="entry name" value="DNA_mismatch_repair_MutS_N"/>
</dbReference>
<dbReference type="SUPFAM" id="SSF53150">
    <property type="entry name" value="DNA repair protein MutS, domain II"/>
    <property type="match status" value="1"/>
</dbReference>
<protein>
    <recommendedName>
        <fullName evidence="6">DNA mismatch repair protein</fullName>
    </recommendedName>
</protein>
<dbReference type="GO" id="GO:0140664">
    <property type="term" value="F:ATP-dependent DNA damage sensor activity"/>
    <property type="evidence" value="ECO:0007669"/>
    <property type="project" value="InterPro"/>
</dbReference>
<dbReference type="EMBL" id="JAZGQO010000018">
    <property type="protein sequence ID" value="KAK6167624.1"/>
    <property type="molecule type" value="Genomic_DNA"/>
</dbReference>
<evidence type="ECO:0000256" key="2">
    <source>
        <dbReference type="ARBA" id="ARBA00022741"/>
    </source>
</evidence>
<dbReference type="SMART" id="SM00534">
    <property type="entry name" value="MUTSac"/>
    <property type="match status" value="1"/>
</dbReference>
<dbReference type="InterPro" id="IPR036187">
    <property type="entry name" value="DNA_mismatch_repair_MutS_sf"/>
</dbReference>
<dbReference type="Proteomes" id="UP001347796">
    <property type="component" value="Unassembled WGS sequence"/>
</dbReference>
<dbReference type="SMART" id="SM00533">
    <property type="entry name" value="MUTSd"/>
    <property type="match status" value="1"/>
</dbReference>
<dbReference type="Pfam" id="PF00488">
    <property type="entry name" value="MutS_V"/>
    <property type="match status" value="1"/>
</dbReference>
<dbReference type="FunFam" id="3.40.1170.10:FF:000002">
    <property type="entry name" value="DNA mismatch repair protein"/>
    <property type="match status" value="1"/>
</dbReference>
<dbReference type="SUPFAM" id="SSF63748">
    <property type="entry name" value="Tudor/PWWP/MBT"/>
    <property type="match status" value="1"/>
</dbReference>
<evidence type="ECO:0000256" key="6">
    <source>
        <dbReference type="PIRNR" id="PIRNR037677"/>
    </source>
</evidence>
<accession>A0AAN8GJ13</accession>
<evidence type="ECO:0000256" key="8">
    <source>
        <dbReference type="SAM" id="MobiDB-lite"/>
    </source>
</evidence>
<evidence type="ECO:0000256" key="4">
    <source>
        <dbReference type="ARBA" id="ARBA00022840"/>
    </source>
</evidence>
<feature type="compositionally biased region" description="Polar residues" evidence="8">
    <location>
        <begin position="70"/>
        <end position="79"/>
    </location>
</feature>